<feature type="region of interest" description="Disordered" evidence="1">
    <location>
        <begin position="1"/>
        <end position="84"/>
    </location>
</feature>
<evidence type="ECO:0000313" key="2">
    <source>
        <dbReference type="EMBL" id="KAJ8368842.1"/>
    </source>
</evidence>
<organism evidence="2 3">
    <name type="scientific">Synaphobranchus kaupii</name>
    <name type="common">Kaup's arrowtooth eel</name>
    <dbReference type="NCBI Taxonomy" id="118154"/>
    <lineage>
        <taxon>Eukaryota</taxon>
        <taxon>Metazoa</taxon>
        <taxon>Chordata</taxon>
        <taxon>Craniata</taxon>
        <taxon>Vertebrata</taxon>
        <taxon>Euteleostomi</taxon>
        <taxon>Actinopterygii</taxon>
        <taxon>Neopterygii</taxon>
        <taxon>Teleostei</taxon>
        <taxon>Anguilliformes</taxon>
        <taxon>Synaphobranchidae</taxon>
        <taxon>Synaphobranchus</taxon>
    </lineage>
</organism>
<gene>
    <name evidence="2" type="ORF">SKAU_G00088700</name>
</gene>
<dbReference type="AlphaFoldDB" id="A0A9Q1FWP1"/>
<keyword evidence="3" id="KW-1185">Reference proteome</keyword>
<name>A0A9Q1FWP1_SYNKA</name>
<accession>A0A9Q1FWP1</accession>
<evidence type="ECO:0000313" key="3">
    <source>
        <dbReference type="Proteomes" id="UP001152622"/>
    </source>
</evidence>
<reference evidence="2" key="1">
    <citation type="journal article" date="2023" name="Science">
        <title>Genome structures resolve the early diversification of teleost fishes.</title>
        <authorList>
            <person name="Parey E."/>
            <person name="Louis A."/>
            <person name="Montfort J."/>
            <person name="Bouchez O."/>
            <person name="Roques C."/>
            <person name="Iampietro C."/>
            <person name="Lluch J."/>
            <person name="Castinel A."/>
            <person name="Donnadieu C."/>
            <person name="Desvignes T."/>
            <person name="Floi Bucao C."/>
            <person name="Jouanno E."/>
            <person name="Wen M."/>
            <person name="Mejri S."/>
            <person name="Dirks R."/>
            <person name="Jansen H."/>
            <person name="Henkel C."/>
            <person name="Chen W.J."/>
            <person name="Zahm M."/>
            <person name="Cabau C."/>
            <person name="Klopp C."/>
            <person name="Thompson A.W."/>
            <person name="Robinson-Rechavi M."/>
            <person name="Braasch I."/>
            <person name="Lecointre G."/>
            <person name="Bobe J."/>
            <person name="Postlethwait J.H."/>
            <person name="Berthelot C."/>
            <person name="Roest Crollius H."/>
            <person name="Guiguen Y."/>
        </authorList>
    </citation>
    <scope>NUCLEOTIDE SEQUENCE</scope>
    <source>
        <strain evidence="2">WJC10195</strain>
    </source>
</reference>
<proteinExistence type="predicted"/>
<comment type="caution">
    <text evidence="2">The sequence shown here is derived from an EMBL/GenBank/DDBJ whole genome shotgun (WGS) entry which is preliminary data.</text>
</comment>
<feature type="compositionally biased region" description="Basic and acidic residues" evidence="1">
    <location>
        <begin position="43"/>
        <end position="52"/>
    </location>
</feature>
<dbReference type="Proteomes" id="UP001152622">
    <property type="component" value="Chromosome 3"/>
</dbReference>
<protein>
    <submittedName>
        <fullName evidence="2">Uncharacterized protein</fullName>
    </submittedName>
</protein>
<dbReference type="EMBL" id="JAINUF010000003">
    <property type="protein sequence ID" value="KAJ8368842.1"/>
    <property type="molecule type" value="Genomic_DNA"/>
</dbReference>
<evidence type="ECO:0000256" key="1">
    <source>
        <dbReference type="SAM" id="MobiDB-lite"/>
    </source>
</evidence>
<sequence>MHSTSSYHHKLFSPLPPGAAQNRSPQDGCIKTRPQPVSSQGEDSSRTFEKESQPQTPPPNLQNSKMIRHSAQKPYPPASHVVQE</sequence>